<evidence type="ECO:0000256" key="3">
    <source>
        <dbReference type="ARBA" id="ARBA00022741"/>
    </source>
</evidence>
<keyword evidence="5 7" id="KW-1133">Transmembrane helix</keyword>
<organism evidence="10 11">
    <name type="scientific">Deinococcus seoulensis</name>
    <dbReference type="NCBI Taxonomy" id="1837379"/>
    <lineage>
        <taxon>Bacteria</taxon>
        <taxon>Thermotogati</taxon>
        <taxon>Deinococcota</taxon>
        <taxon>Deinococci</taxon>
        <taxon>Deinococcales</taxon>
        <taxon>Deinococcaceae</taxon>
        <taxon>Deinococcus</taxon>
    </lineage>
</organism>
<feature type="transmembrane region" description="Helical" evidence="7">
    <location>
        <begin position="151"/>
        <end position="174"/>
    </location>
</feature>
<dbReference type="InterPro" id="IPR003593">
    <property type="entry name" value="AAA+_ATPase"/>
</dbReference>
<dbReference type="PROSITE" id="PS00211">
    <property type="entry name" value="ABC_TRANSPORTER_1"/>
    <property type="match status" value="1"/>
</dbReference>
<dbReference type="Proteomes" id="UP000634308">
    <property type="component" value="Unassembled WGS sequence"/>
</dbReference>
<gene>
    <name evidence="10" type="ORF">GCM10008959_41620</name>
</gene>
<dbReference type="EMBL" id="BMQM01000074">
    <property type="protein sequence ID" value="GGR76615.1"/>
    <property type="molecule type" value="Genomic_DNA"/>
</dbReference>
<keyword evidence="2 7" id="KW-0812">Transmembrane</keyword>
<dbReference type="PROSITE" id="PS50893">
    <property type="entry name" value="ABC_TRANSPORTER_2"/>
    <property type="match status" value="1"/>
</dbReference>
<dbReference type="PANTHER" id="PTHR24221:SF646">
    <property type="entry name" value="HAEMOLYSIN SECRETION ATP-BINDING PROTEIN"/>
    <property type="match status" value="1"/>
</dbReference>
<dbReference type="SMART" id="SM00382">
    <property type="entry name" value="AAA"/>
    <property type="match status" value="1"/>
</dbReference>
<dbReference type="Gene3D" id="1.20.1560.10">
    <property type="entry name" value="ABC transporter type 1, transmembrane domain"/>
    <property type="match status" value="1"/>
</dbReference>
<evidence type="ECO:0000256" key="5">
    <source>
        <dbReference type="ARBA" id="ARBA00022989"/>
    </source>
</evidence>
<feature type="domain" description="ABC transporter" evidence="8">
    <location>
        <begin position="352"/>
        <end position="589"/>
    </location>
</feature>
<evidence type="ECO:0000313" key="11">
    <source>
        <dbReference type="Proteomes" id="UP000634308"/>
    </source>
</evidence>
<name>A0ABQ2S0J3_9DEIO</name>
<dbReference type="InterPro" id="IPR011527">
    <property type="entry name" value="ABC1_TM_dom"/>
</dbReference>
<dbReference type="InterPro" id="IPR036640">
    <property type="entry name" value="ABC1_TM_sf"/>
</dbReference>
<proteinExistence type="predicted"/>
<evidence type="ECO:0000256" key="1">
    <source>
        <dbReference type="ARBA" id="ARBA00004651"/>
    </source>
</evidence>
<evidence type="ECO:0000256" key="4">
    <source>
        <dbReference type="ARBA" id="ARBA00022840"/>
    </source>
</evidence>
<dbReference type="Pfam" id="PF00005">
    <property type="entry name" value="ABC_tran"/>
    <property type="match status" value="1"/>
</dbReference>
<keyword evidence="11" id="KW-1185">Reference proteome</keyword>
<sequence length="603" mass="67461">MWLSEERRQALSLSWRGISYVARHARGDVTKILLLNLFYATGPLLILLVSKYVIDHIDTFRADRAAAVQFILMASLVYLVLNIVTDSFQTVMGLYMDNLRDKTRYFAKKDLMERVSAVEDISIFEDPGKLDTLLLAEEGVKKLWELNASAIRLFIGVAGLLPSLLVLFGAAWWIPLLVLAFAVPSIYAQGEIEDESWSVERSHAETLRKNKIFETNILGVKGHKDVKVYGAAPFFITRWMNQSLDVLAQMQRVRRRGAQKTIGWSILSSLGTSAPYIFVLFQYIDGRFSLGDLALYSGLIFQFRRSLEDTIFQGSEVYQAGLSTEPFWDIKQFQSQIAPGQGVVPLATKNVLAFQDVHFTYPGAERATLTGIHARFEQDRLTVIVGENGAGKTTLAKLVCRLYDPTAGHVQLNGQDLRGINVQAYRERIAAVFQDFGRFEDTVDSNLFFKQEVPDASGLLSAVGLTDQVSMWEQGTSTMLSNQFKGGTDLSGGQWQRLAIARAMARLQEAAVVLLDEPTSALDPETEHEAFALFRQMCQGKIGIVISHRMSLCRHADHIIVMGGGQVLEEGHHTTLMARSDSHYRRMFLLQASSYTDLPEAVI</sequence>
<accession>A0ABQ2S0J3</accession>
<comment type="caution">
    <text evidence="10">The sequence shown here is derived from an EMBL/GenBank/DDBJ whole genome shotgun (WGS) entry which is preliminary data.</text>
</comment>
<feature type="transmembrane region" description="Helical" evidence="7">
    <location>
        <begin position="66"/>
        <end position="84"/>
    </location>
</feature>
<dbReference type="PANTHER" id="PTHR24221">
    <property type="entry name" value="ATP-BINDING CASSETTE SUB-FAMILY B"/>
    <property type="match status" value="1"/>
</dbReference>
<keyword evidence="6 7" id="KW-0472">Membrane</keyword>
<dbReference type="SUPFAM" id="SSF52540">
    <property type="entry name" value="P-loop containing nucleoside triphosphate hydrolases"/>
    <property type="match status" value="1"/>
</dbReference>
<dbReference type="RefSeq" id="WP_189066919.1">
    <property type="nucleotide sequence ID" value="NZ_BMQM01000074.1"/>
</dbReference>
<evidence type="ECO:0000256" key="6">
    <source>
        <dbReference type="ARBA" id="ARBA00023136"/>
    </source>
</evidence>
<keyword evidence="3" id="KW-0547">Nucleotide-binding</keyword>
<keyword evidence="4" id="KW-0067">ATP-binding</keyword>
<dbReference type="InterPro" id="IPR027417">
    <property type="entry name" value="P-loop_NTPase"/>
</dbReference>
<dbReference type="InterPro" id="IPR003439">
    <property type="entry name" value="ABC_transporter-like_ATP-bd"/>
</dbReference>
<dbReference type="SUPFAM" id="SSF90123">
    <property type="entry name" value="ABC transporter transmembrane region"/>
    <property type="match status" value="1"/>
</dbReference>
<evidence type="ECO:0000256" key="2">
    <source>
        <dbReference type="ARBA" id="ARBA00022692"/>
    </source>
</evidence>
<comment type="subcellular location">
    <subcellularLocation>
        <location evidence="1">Cell membrane</location>
        <topology evidence="1">Multi-pass membrane protein</topology>
    </subcellularLocation>
</comment>
<feature type="domain" description="ABC transmembrane type-1" evidence="9">
    <location>
        <begin position="219"/>
        <end position="319"/>
    </location>
</feature>
<dbReference type="Gene3D" id="3.40.50.300">
    <property type="entry name" value="P-loop containing nucleotide triphosphate hydrolases"/>
    <property type="match status" value="1"/>
</dbReference>
<evidence type="ECO:0000256" key="7">
    <source>
        <dbReference type="SAM" id="Phobius"/>
    </source>
</evidence>
<feature type="transmembrane region" description="Helical" evidence="7">
    <location>
        <begin position="33"/>
        <end position="54"/>
    </location>
</feature>
<dbReference type="InterPro" id="IPR039421">
    <property type="entry name" value="Type_1_exporter"/>
</dbReference>
<evidence type="ECO:0000259" key="8">
    <source>
        <dbReference type="PROSITE" id="PS50893"/>
    </source>
</evidence>
<protein>
    <submittedName>
        <fullName evidence="10">HlyB/MsbA family ABC transporter</fullName>
    </submittedName>
</protein>
<evidence type="ECO:0000259" key="9">
    <source>
        <dbReference type="PROSITE" id="PS50929"/>
    </source>
</evidence>
<dbReference type="PROSITE" id="PS50929">
    <property type="entry name" value="ABC_TM1F"/>
    <property type="match status" value="1"/>
</dbReference>
<evidence type="ECO:0000313" key="10">
    <source>
        <dbReference type="EMBL" id="GGR76615.1"/>
    </source>
</evidence>
<dbReference type="InterPro" id="IPR017871">
    <property type="entry name" value="ABC_transporter-like_CS"/>
</dbReference>
<dbReference type="CDD" id="cd03228">
    <property type="entry name" value="ABCC_MRP_Like"/>
    <property type="match status" value="1"/>
</dbReference>
<reference evidence="11" key="1">
    <citation type="journal article" date="2019" name="Int. J. Syst. Evol. Microbiol.">
        <title>The Global Catalogue of Microorganisms (GCM) 10K type strain sequencing project: providing services to taxonomists for standard genome sequencing and annotation.</title>
        <authorList>
            <consortium name="The Broad Institute Genomics Platform"/>
            <consortium name="The Broad Institute Genome Sequencing Center for Infectious Disease"/>
            <person name="Wu L."/>
            <person name="Ma J."/>
        </authorList>
    </citation>
    <scope>NUCLEOTIDE SEQUENCE [LARGE SCALE GENOMIC DNA]</scope>
    <source>
        <strain evidence="11">JCM 31404</strain>
    </source>
</reference>